<sequence length="46" mass="4857">MDEFDPGFLEPIGLGAAEGALYLRLLGSPRAEAGTSPPRWACPRAV</sequence>
<reference evidence="2" key="1">
    <citation type="journal article" date="2019" name="Int. J. Syst. Evol. Microbiol.">
        <title>The Global Catalogue of Microorganisms (GCM) 10K type strain sequencing project: providing services to taxonomists for standard genome sequencing and annotation.</title>
        <authorList>
            <consortium name="The Broad Institute Genomics Platform"/>
            <consortium name="The Broad Institute Genome Sequencing Center for Infectious Disease"/>
            <person name="Wu L."/>
            <person name="Ma J."/>
        </authorList>
    </citation>
    <scope>NUCLEOTIDE SEQUENCE [LARGE SCALE GENOMIC DNA]</scope>
    <source>
        <strain evidence="2">JCM 17695</strain>
    </source>
</reference>
<accession>A0ABW2TR00</accession>
<evidence type="ECO:0000313" key="1">
    <source>
        <dbReference type="EMBL" id="MFC7616237.1"/>
    </source>
</evidence>
<dbReference type="EMBL" id="JBHTEY010000004">
    <property type="protein sequence ID" value="MFC7616237.1"/>
    <property type="molecule type" value="Genomic_DNA"/>
</dbReference>
<keyword evidence="2" id="KW-1185">Reference proteome</keyword>
<proteinExistence type="predicted"/>
<dbReference type="Proteomes" id="UP001596512">
    <property type="component" value="Unassembled WGS sequence"/>
</dbReference>
<evidence type="ECO:0000313" key="2">
    <source>
        <dbReference type="Proteomes" id="UP001596512"/>
    </source>
</evidence>
<protein>
    <submittedName>
        <fullName evidence="1">Uncharacterized protein</fullName>
    </submittedName>
</protein>
<comment type="caution">
    <text evidence="1">The sequence shown here is derived from an EMBL/GenBank/DDBJ whole genome shotgun (WGS) entry which is preliminary data.</text>
</comment>
<gene>
    <name evidence="1" type="ORF">ACFQV2_24930</name>
</gene>
<organism evidence="1 2">
    <name type="scientific">Actinokineospora soli</name>
    <dbReference type="NCBI Taxonomy" id="1048753"/>
    <lineage>
        <taxon>Bacteria</taxon>
        <taxon>Bacillati</taxon>
        <taxon>Actinomycetota</taxon>
        <taxon>Actinomycetes</taxon>
        <taxon>Pseudonocardiales</taxon>
        <taxon>Pseudonocardiaceae</taxon>
        <taxon>Actinokineospora</taxon>
    </lineage>
</organism>
<name>A0ABW2TR00_9PSEU</name>